<sequence>QGISYQSSILDFQCRFLSSVVLSPVPSASGLHNLAVPLLGAAVPGRWSDLKCSTGVTGHDAHRSLSLVDYGRLELDCCGELDC</sequence>
<protein>
    <submittedName>
        <fullName evidence="1">Monothiol glutaredoxin-S14 chloroplastic</fullName>
    </submittedName>
</protein>
<dbReference type="AlphaFoldDB" id="A0A1D6GD72"/>
<dbReference type="EMBL" id="CM000781">
    <property type="protein sequence ID" value="AQK61574.1"/>
    <property type="molecule type" value="Genomic_DNA"/>
</dbReference>
<feature type="non-terminal residue" evidence="1">
    <location>
        <position position="1"/>
    </location>
</feature>
<reference evidence="1" key="1">
    <citation type="submission" date="2015-12" db="EMBL/GenBank/DDBJ databases">
        <title>Update maize B73 reference genome by single molecule sequencing technologies.</title>
        <authorList>
            <consortium name="Maize Genome Sequencing Project"/>
            <person name="Ware D."/>
        </authorList>
    </citation>
    <scope>NUCLEOTIDE SEQUENCE</scope>
    <source>
        <tissue evidence="1">Seedling</tissue>
    </source>
</reference>
<name>A0A1D6GD72_MAIZE</name>
<evidence type="ECO:0000313" key="1">
    <source>
        <dbReference type="EMBL" id="AQK61574.1"/>
    </source>
</evidence>
<organism evidence="1">
    <name type="scientific">Zea mays</name>
    <name type="common">Maize</name>
    <dbReference type="NCBI Taxonomy" id="4577"/>
    <lineage>
        <taxon>Eukaryota</taxon>
        <taxon>Viridiplantae</taxon>
        <taxon>Streptophyta</taxon>
        <taxon>Embryophyta</taxon>
        <taxon>Tracheophyta</taxon>
        <taxon>Spermatophyta</taxon>
        <taxon>Magnoliopsida</taxon>
        <taxon>Liliopsida</taxon>
        <taxon>Poales</taxon>
        <taxon>Poaceae</taxon>
        <taxon>PACMAD clade</taxon>
        <taxon>Panicoideae</taxon>
        <taxon>Andropogonodae</taxon>
        <taxon>Andropogoneae</taxon>
        <taxon>Tripsacinae</taxon>
        <taxon>Zea</taxon>
    </lineage>
</organism>
<gene>
    <name evidence="1" type="ORF">ZEAMMB73_Zm00001d012845</name>
</gene>
<accession>A0A1D6GD72</accession>
<proteinExistence type="predicted"/>